<evidence type="ECO:0000259" key="1">
    <source>
        <dbReference type="Pfam" id="PF00149"/>
    </source>
</evidence>
<dbReference type="PANTHER" id="PTHR12849:SF0">
    <property type="entry name" value="LARIAT DEBRANCHING ENZYME"/>
    <property type="match status" value="1"/>
</dbReference>
<name>A0A0D8ZT14_9CYAN</name>
<dbReference type="Pfam" id="PF00149">
    <property type="entry name" value="Metallophos"/>
    <property type="match status" value="1"/>
</dbReference>
<reference evidence="2 3" key="1">
    <citation type="submission" date="2015-02" db="EMBL/GenBank/DDBJ databases">
        <title>Draft genome of a novel marine cyanobacterium (Chroococcales) isolated from South Atlantic Ocean.</title>
        <authorList>
            <person name="Rigonato J."/>
            <person name="Alvarenga D.O."/>
            <person name="Branco L.H."/>
            <person name="Varani A.M."/>
            <person name="Brandini F.P."/>
            <person name="Fiore M.F."/>
        </authorList>
    </citation>
    <scope>NUCLEOTIDE SEQUENCE [LARGE SCALE GENOMIC DNA]</scope>
    <source>
        <strain evidence="2 3">CENA595</strain>
    </source>
</reference>
<dbReference type="Gene3D" id="3.60.21.10">
    <property type="match status" value="1"/>
</dbReference>
<dbReference type="PATRIC" id="fig|1618023.3.peg.3886"/>
<sequence>MYFAAVGDVHGHMYAMLGLLQAWESRDRQKLAFVLQVGDFEPHRQQADLATMDAPNRYRKLGEFSDFYSKKAEFPWQIYFIGGNHEPYGFLDLMPAGGEVTKNCYYLGRVGFCELAGLKIVGLSGIYRENLFLHTARPDIAQIGSRSNKDYIGFIQSDIDRALDFQSADILMLHEWSTDTIAADDIESFQQWLPSLKYEVLGNEYARMLIEFLQPKLVLCGHMHKSYRNQVSFSPGTVTDICCLANVQQGKDAIAIFKLAPDGTIVEVSN</sequence>
<protein>
    <recommendedName>
        <fullName evidence="1">Calcineurin-like phosphoesterase domain-containing protein</fullName>
    </recommendedName>
</protein>
<accession>A0A0D8ZT14</accession>
<organism evidence="2 3">
    <name type="scientific">Aliterella atlantica CENA595</name>
    <dbReference type="NCBI Taxonomy" id="1618023"/>
    <lineage>
        <taxon>Bacteria</taxon>
        <taxon>Bacillati</taxon>
        <taxon>Cyanobacteriota</taxon>
        <taxon>Cyanophyceae</taxon>
        <taxon>Chroococcidiopsidales</taxon>
        <taxon>Aliterellaceae</taxon>
        <taxon>Aliterella</taxon>
    </lineage>
</organism>
<dbReference type="GO" id="GO:0000398">
    <property type="term" value="P:mRNA splicing, via spliceosome"/>
    <property type="evidence" value="ECO:0007669"/>
    <property type="project" value="TreeGrafter"/>
</dbReference>
<dbReference type="SUPFAM" id="SSF56300">
    <property type="entry name" value="Metallo-dependent phosphatases"/>
    <property type="match status" value="1"/>
</dbReference>
<evidence type="ECO:0000313" key="3">
    <source>
        <dbReference type="Proteomes" id="UP000032452"/>
    </source>
</evidence>
<comment type="caution">
    <text evidence="2">The sequence shown here is derived from an EMBL/GenBank/DDBJ whole genome shotgun (WGS) entry which is preliminary data.</text>
</comment>
<keyword evidence="3" id="KW-1185">Reference proteome</keyword>
<proteinExistence type="predicted"/>
<dbReference type="STRING" id="1618023.UH38_10590"/>
<dbReference type="InterPro" id="IPR004843">
    <property type="entry name" value="Calcineurin-like_PHP"/>
</dbReference>
<gene>
    <name evidence="2" type="ORF">UH38_10590</name>
</gene>
<dbReference type="GO" id="GO:0008419">
    <property type="term" value="F:RNA lariat debranching enzyme activity"/>
    <property type="evidence" value="ECO:0007669"/>
    <property type="project" value="TreeGrafter"/>
</dbReference>
<dbReference type="AlphaFoldDB" id="A0A0D8ZT14"/>
<evidence type="ECO:0000313" key="2">
    <source>
        <dbReference type="EMBL" id="KJH71880.1"/>
    </source>
</evidence>
<feature type="domain" description="Calcineurin-like phosphoesterase" evidence="1">
    <location>
        <begin position="1"/>
        <end position="225"/>
    </location>
</feature>
<dbReference type="InterPro" id="IPR029052">
    <property type="entry name" value="Metallo-depent_PP-like"/>
</dbReference>
<dbReference type="PANTHER" id="PTHR12849">
    <property type="entry name" value="RNA LARIAT DEBRANCHING ENZYME"/>
    <property type="match status" value="1"/>
</dbReference>
<dbReference type="EMBL" id="JYON01000009">
    <property type="protein sequence ID" value="KJH71880.1"/>
    <property type="molecule type" value="Genomic_DNA"/>
</dbReference>
<dbReference type="Proteomes" id="UP000032452">
    <property type="component" value="Unassembled WGS sequence"/>
</dbReference>